<sequence>MGSFLTYDVRMLTNDVLCCKGGKVLVWKILDVRKLPTGPPAHALFRERRVGLWVTYCVRDVSKEVNMNKLLMVNFQLFDL</sequence>
<dbReference type="Proteomes" id="UP000031572">
    <property type="component" value="Unassembled WGS sequence"/>
</dbReference>
<evidence type="ECO:0000313" key="2">
    <source>
        <dbReference type="Proteomes" id="UP000031572"/>
    </source>
</evidence>
<organism evidence="1 2">
    <name type="scientific">Noviherbaspirillum autotrophicum</name>
    <dbReference type="NCBI Taxonomy" id="709839"/>
    <lineage>
        <taxon>Bacteria</taxon>
        <taxon>Pseudomonadati</taxon>
        <taxon>Pseudomonadota</taxon>
        <taxon>Betaproteobacteria</taxon>
        <taxon>Burkholderiales</taxon>
        <taxon>Oxalobacteraceae</taxon>
        <taxon>Noviherbaspirillum</taxon>
    </lineage>
</organism>
<dbReference type="AlphaFoldDB" id="A0A0C2BLV0"/>
<dbReference type="EMBL" id="JWJG01000028">
    <property type="protein sequence ID" value="KIF82235.1"/>
    <property type="molecule type" value="Genomic_DNA"/>
</dbReference>
<evidence type="ECO:0000313" key="1">
    <source>
        <dbReference type="EMBL" id="KIF82235.1"/>
    </source>
</evidence>
<gene>
    <name evidence="1" type="ORF">TSA66_17800</name>
</gene>
<proteinExistence type="predicted"/>
<protein>
    <submittedName>
        <fullName evidence="1">Uncharacterized protein</fullName>
    </submittedName>
</protein>
<accession>A0A0C2BLV0</accession>
<keyword evidence="2" id="KW-1185">Reference proteome</keyword>
<name>A0A0C2BLV0_9BURK</name>
<reference evidence="1 2" key="1">
    <citation type="submission" date="2014-12" db="EMBL/GenBank/DDBJ databases">
        <title>Denitrispirillum autotrophicum gen. nov., sp. nov., Denitrifying, Facultatively Autotrophic Bacteria Isolated from Rice Paddy Soil.</title>
        <authorList>
            <person name="Ishii S."/>
            <person name="Ashida N."/>
            <person name="Ohno H."/>
            <person name="Otsuka S."/>
            <person name="Yokota A."/>
            <person name="Senoo K."/>
        </authorList>
    </citation>
    <scope>NUCLEOTIDE SEQUENCE [LARGE SCALE GENOMIC DNA]</scope>
    <source>
        <strain evidence="1 2">TSA66</strain>
    </source>
</reference>
<comment type="caution">
    <text evidence="1">The sequence shown here is derived from an EMBL/GenBank/DDBJ whole genome shotgun (WGS) entry which is preliminary data.</text>
</comment>